<dbReference type="InterPro" id="IPR056908">
    <property type="entry name" value="Gp80-like"/>
</dbReference>
<name>A0A432V6W8_9HYPH</name>
<dbReference type="OrthoDB" id="8566416at2"/>
<dbReference type="EMBL" id="RKST01000008">
    <property type="protein sequence ID" value="RUM97922.1"/>
    <property type="molecule type" value="Genomic_DNA"/>
</dbReference>
<dbReference type="AlphaFoldDB" id="A0A432V6W8"/>
<organism evidence="1 2">
    <name type="scientific">Borborobacter arsenicus</name>
    <dbReference type="NCBI Taxonomy" id="1851146"/>
    <lineage>
        <taxon>Bacteria</taxon>
        <taxon>Pseudomonadati</taxon>
        <taxon>Pseudomonadota</taxon>
        <taxon>Alphaproteobacteria</taxon>
        <taxon>Hyphomicrobiales</taxon>
        <taxon>Phyllobacteriaceae</taxon>
        <taxon>Borborobacter</taxon>
    </lineage>
</organism>
<sequence length="141" mass="14007">MSFSTYCAKALLNSLFGKTSDFGALAVAPTIYVALSSTAPAEDGTGVTEPSTGSYARVATAAVDWAAATTADPSVVANANAVTFPTATADWLAGANLTHFALYDAATLGNMIGAGALTVAKPVLNGDPAEFAAGALTISLD</sequence>
<gene>
    <name evidence="1" type="ORF">EET67_09920</name>
</gene>
<dbReference type="RefSeq" id="WP_128626793.1">
    <property type="nucleotide sequence ID" value="NZ_RKST01000008.1"/>
</dbReference>
<accession>A0A432V6W8</accession>
<protein>
    <submittedName>
        <fullName evidence="1">Uncharacterized protein</fullName>
    </submittedName>
</protein>
<comment type="caution">
    <text evidence="1">The sequence shown here is derived from an EMBL/GenBank/DDBJ whole genome shotgun (WGS) entry which is preliminary data.</text>
</comment>
<dbReference type="Pfam" id="PF23140">
    <property type="entry name" value="Gp80"/>
    <property type="match status" value="1"/>
</dbReference>
<reference evidence="1 2" key="1">
    <citation type="submission" date="2018-11" db="EMBL/GenBank/DDBJ databases">
        <title>Pseudaminobacter arsenicus sp. nov., an arsenic-resistant bacterium isolated from arsenic-rich aquifers.</title>
        <authorList>
            <person name="Mu Y."/>
        </authorList>
    </citation>
    <scope>NUCLEOTIDE SEQUENCE [LARGE SCALE GENOMIC DNA]</scope>
    <source>
        <strain evidence="1 2">CB3</strain>
    </source>
</reference>
<proteinExistence type="predicted"/>
<evidence type="ECO:0000313" key="2">
    <source>
        <dbReference type="Proteomes" id="UP000281647"/>
    </source>
</evidence>
<keyword evidence="2" id="KW-1185">Reference proteome</keyword>
<dbReference type="Proteomes" id="UP000281647">
    <property type="component" value="Unassembled WGS sequence"/>
</dbReference>
<evidence type="ECO:0000313" key="1">
    <source>
        <dbReference type="EMBL" id="RUM97922.1"/>
    </source>
</evidence>